<dbReference type="AlphaFoldDB" id="A0A232EJ33"/>
<name>A0A232EJ33_9HYME</name>
<sequence length="402" mass="46679">MDLVNYAHWCSIYLHDMLMLENTAPEVYVQFMKGRFTVKKSLVSNTSVATDQALEQTINRDSKSTAGIIGHTRKKETVAIWDLTYHEFLAITNYFKEITYFNNKDEELSLQYLQNRNANPFEAGLQPLRNIITEELVDTETKDRLLNIFGKEASVVLNNQRCLLKYDLTYKNLLFEENGFFKKENNKSSLIRELEKVLVHDTAELQQNDANTCLVIDVMLVMRLLKWKGCKNIRDLADNFCKFVYKQKSKQQTKRIDFVFDSYEDKSLKSIEHIRRCKSDVIVYNSITDYTPLPKQEDKFWGSSQNKILLQKYLRDFIRNDQSFFCDMQLVFSTINDSPSTSINVDLQNLQYSNIEEANTTWIRAGIGATARDIPLHLLAAHYSEELCSCLPVLTTLLALII</sequence>
<dbReference type="PANTHER" id="PTHR47018:SF3">
    <property type="entry name" value="MYCBP-ASSOCIATED PROTEIN"/>
    <property type="match status" value="1"/>
</dbReference>
<protein>
    <submittedName>
        <fullName evidence="1">Uncharacterized protein</fullName>
    </submittedName>
</protein>
<organism evidence="1 2">
    <name type="scientific">Trichomalopsis sarcophagae</name>
    <dbReference type="NCBI Taxonomy" id="543379"/>
    <lineage>
        <taxon>Eukaryota</taxon>
        <taxon>Metazoa</taxon>
        <taxon>Ecdysozoa</taxon>
        <taxon>Arthropoda</taxon>
        <taxon>Hexapoda</taxon>
        <taxon>Insecta</taxon>
        <taxon>Pterygota</taxon>
        <taxon>Neoptera</taxon>
        <taxon>Endopterygota</taxon>
        <taxon>Hymenoptera</taxon>
        <taxon>Apocrita</taxon>
        <taxon>Proctotrupomorpha</taxon>
        <taxon>Chalcidoidea</taxon>
        <taxon>Pteromalidae</taxon>
        <taxon>Pteromalinae</taxon>
        <taxon>Trichomalopsis</taxon>
    </lineage>
</organism>
<dbReference type="PANTHER" id="PTHR47018">
    <property type="entry name" value="CXC DOMAIN-CONTAINING PROTEIN-RELATED"/>
    <property type="match status" value="1"/>
</dbReference>
<accession>A0A232EJ33</accession>
<gene>
    <name evidence="1" type="ORF">TSAR_009882</name>
</gene>
<keyword evidence="2" id="KW-1185">Reference proteome</keyword>
<evidence type="ECO:0000313" key="1">
    <source>
        <dbReference type="EMBL" id="OXU18366.1"/>
    </source>
</evidence>
<dbReference type="EMBL" id="NNAY01004099">
    <property type="protein sequence ID" value="OXU18366.1"/>
    <property type="molecule type" value="Genomic_DNA"/>
</dbReference>
<reference evidence="1 2" key="1">
    <citation type="journal article" date="2017" name="Curr. Biol.">
        <title>The Evolution of Venom by Co-option of Single-Copy Genes.</title>
        <authorList>
            <person name="Martinson E.O."/>
            <person name="Mrinalini"/>
            <person name="Kelkar Y.D."/>
            <person name="Chang C.H."/>
            <person name="Werren J.H."/>
        </authorList>
    </citation>
    <scope>NUCLEOTIDE SEQUENCE [LARGE SCALE GENOMIC DNA]</scope>
    <source>
        <strain evidence="1 2">Alberta</strain>
        <tissue evidence="1">Whole body</tissue>
    </source>
</reference>
<proteinExistence type="predicted"/>
<comment type="caution">
    <text evidence="1">The sequence shown here is derived from an EMBL/GenBank/DDBJ whole genome shotgun (WGS) entry which is preliminary data.</text>
</comment>
<evidence type="ECO:0000313" key="2">
    <source>
        <dbReference type="Proteomes" id="UP000215335"/>
    </source>
</evidence>
<dbReference type="Proteomes" id="UP000215335">
    <property type="component" value="Unassembled WGS sequence"/>
</dbReference>